<dbReference type="GO" id="GO:0030574">
    <property type="term" value="P:collagen catabolic process"/>
    <property type="evidence" value="ECO:0007669"/>
    <property type="project" value="TreeGrafter"/>
</dbReference>
<keyword evidence="5" id="KW-0482">Metalloprotease</keyword>
<comment type="caution">
    <text evidence="8">The sequence shown here is derived from an EMBL/GenBank/DDBJ whole genome shotgun (WGS) entry which is preliminary data.</text>
</comment>
<evidence type="ECO:0000256" key="5">
    <source>
        <dbReference type="ARBA" id="ARBA00023049"/>
    </source>
</evidence>
<dbReference type="RefSeq" id="WP_243830743.1">
    <property type="nucleotide sequence ID" value="NZ_SOQX01000003.1"/>
</dbReference>
<dbReference type="SMART" id="SM00235">
    <property type="entry name" value="ZnMc"/>
    <property type="match status" value="1"/>
</dbReference>
<dbReference type="Pfam" id="PF00413">
    <property type="entry name" value="Peptidase_M10"/>
    <property type="match status" value="1"/>
</dbReference>
<dbReference type="PANTHER" id="PTHR10201:SF323">
    <property type="entry name" value="MATRIX METALLOPROTEINASE-21"/>
    <property type="match status" value="1"/>
</dbReference>
<dbReference type="Gene3D" id="3.40.390.10">
    <property type="entry name" value="Collagenase (Catalytic Domain)"/>
    <property type="match status" value="1"/>
</dbReference>
<evidence type="ECO:0000256" key="2">
    <source>
        <dbReference type="ARBA" id="ARBA00022723"/>
    </source>
</evidence>
<dbReference type="GO" id="GO:0004222">
    <property type="term" value="F:metalloendopeptidase activity"/>
    <property type="evidence" value="ECO:0007669"/>
    <property type="project" value="InterPro"/>
</dbReference>
<evidence type="ECO:0000256" key="6">
    <source>
        <dbReference type="SAM" id="SignalP"/>
    </source>
</evidence>
<feature type="domain" description="Peptidase metallopeptidase" evidence="7">
    <location>
        <begin position="73"/>
        <end position="228"/>
    </location>
</feature>
<sequence>MRSITRVSLPILALIMAGLLPLAFPLPAHASEGGYRLLELDGYKVKWGDRRLGVGASISYAFAAKTLQFDEARNCRDLAPIEALFGDELSSETLARETAAAFQVWERAAGLSFHEVDDARDADIILGAQGQPRGRAYANVSYAPDPAEGVRAIEQALVCLNPDHEWKIGFNGDKDVYDIRYTLIHEIGHAIGLDHPGPSGQVMAFRYTEAFDDLQPGDLRGVQLLYGRAADDVVTQLARKSSDETLSRQQSD</sequence>
<evidence type="ECO:0000259" key="7">
    <source>
        <dbReference type="SMART" id="SM00235"/>
    </source>
</evidence>
<dbReference type="AlphaFoldDB" id="A0A4R8IMT2"/>
<dbReference type="SUPFAM" id="SSF55486">
    <property type="entry name" value="Metalloproteases ('zincins'), catalytic domain"/>
    <property type="match status" value="1"/>
</dbReference>
<evidence type="ECO:0000256" key="3">
    <source>
        <dbReference type="ARBA" id="ARBA00022801"/>
    </source>
</evidence>
<dbReference type="Proteomes" id="UP000294914">
    <property type="component" value="Unassembled WGS sequence"/>
</dbReference>
<dbReference type="GO" id="GO:0008270">
    <property type="term" value="F:zinc ion binding"/>
    <property type="evidence" value="ECO:0007669"/>
    <property type="project" value="InterPro"/>
</dbReference>
<feature type="chain" id="PRO_5020279873" evidence="6">
    <location>
        <begin position="31"/>
        <end position="252"/>
    </location>
</feature>
<feature type="signal peptide" evidence="6">
    <location>
        <begin position="1"/>
        <end position="30"/>
    </location>
</feature>
<accession>A0A4R8IMT2</accession>
<dbReference type="InterPro" id="IPR021190">
    <property type="entry name" value="Pept_M10A"/>
</dbReference>
<reference evidence="8 9" key="1">
    <citation type="submission" date="2019-03" db="EMBL/GenBank/DDBJ databases">
        <title>Genomic Encyclopedia of Type Strains, Phase IV (KMG-IV): sequencing the most valuable type-strain genomes for metagenomic binning, comparative biology and taxonomic classification.</title>
        <authorList>
            <person name="Goeker M."/>
        </authorList>
    </citation>
    <scope>NUCLEOTIDE SEQUENCE [LARGE SCALE GENOMIC DNA]</scope>
    <source>
        <strain evidence="8 9">DSM 16326</strain>
    </source>
</reference>
<keyword evidence="1" id="KW-0645">Protease</keyword>
<keyword evidence="3" id="KW-0378">Hydrolase</keyword>
<protein>
    <submittedName>
        <fullName evidence="8">Matrixin</fullName>
    </submittedName>
</protein>
<dbReference type="GO" id="GO:0006508">
    <property type="term" value="P:proteolysis"/>
    <property type="evidence" value="ECO:0007669"/>
    <property type="project" value="UniProtKB-KW"/>
</dbReference>
<dbReference type="InterPro" id="IPR001818">
    <property type="entry name" value="Pept_M10_metallopeptidase"/>
</dbReference>
<dbReference type="InterPro" id="IPR006026">
    <property type="entry name" value="Peptidase_Metallo"/>
</dbReference>
<evidence type="ECO:0000256" key="4">
    <source>
        <dbReference type="ARBA" id="ARBA00022833"/>
    </source>
</evidence>
<organism evidence="8 9">
    <name type="scientific">Thiohalophilus thiocyanatoxydans</name>
    <dbReference type="NCBI Taxonomy" id="381308"/>
    <lineage>
        <taxon>Bacteria</taxon>
        <taxon>Pseudomonadati</taxon>
        <taxon>Pseudomonadota</taxon>
        <taxon>Gammaproteobacteria</taxon>
        <taxon>Thiohalomonadales</taxon>
        <taxon>Thiohalophilaceae</taxon>
        <taxon>Thiohalophilus</taxon>
    </lineage>
</organism>
<dbReference type="GO" id="GO:0031012">
    <property type="term" value="C:extracellular matrix"/>
    <property type="evidence" value="ECO:0007669"/>
    <property type="project" value="InterPro"/>
</dbReference>
<evidence type="ECO:0000256" key="1">
    <source>
        <dbReference type="ARBA" id="ARBA00022670"/>
    </source>
</evidence>
<evidence type="ECO:0000313" key="8">
    <source>
        <dbReference type="EMBL" id="TDY01758.1"/>
    </source>
</evidence>
<keyword evidence="4" id="KW-0862">Zinc</keyword>
<dbReference type="PRINTS" id="PR00138">
    <property type="entry name" value="MATRIXIN"/>
</dbReference>
<evidence type="ECO:0000313" key="9">
    <source>
        <dbReference type="Proteomes" id="UP000294914"/>
    </source>
</evidence>
<dbReference type="InterPro" id="IPR024079">
    <property type="entry name" value="MetalloPept_cat_dom_sf"/>
</dbReference>
<dbReference type="GO" id="GO:0030198">
    <property type="term" value="P:extracellular matrix organization"/>
    <property type="evidence" value="ECO:0007669"/>
    <property type="project" value="TreeGrafter"/>
</dbReference>
<keyword evidence="9" id="KW-1185">Reference proteome</keyword>
<gene>
    <name evidence="8" type="ORF">EDC23_1649</name>
</gene>
<keyword evidence="6" id="KW-0732">Signal</keyword>
<proteinExistence type="predicted"/>
<keyword evidence="2" id="KW-0479">Metal-binding</keyword>
<name>A0A4R8IMT2_9GAMM</name>
<dbReference type="EMBL" id="SOQX01000003">
    <property type="protein sequence ID" value="TDY01758.1"/>
    <property type="molecule type" value="Genomic_DNA"/>
</dbReference>
<dbReference type="PANTHER" id="PTHR10201">
    <property type="entry name" value="MATRIX METALLOPROTEINASE"/>
    <property type="match status" value="1"/>
</dbReference>